<feature type="transmembrane region" description="Helical" evidence="2">
    <location>
        <begin position="505"/>
        <end position="525"/>
    </location>
</feature>
<dbReference type="EMBL" id="NPZB01000002">
    <property type="protein sequence ID" value="PNS08152.1"/>
    <property type="molecule type" value="Genomic_DNA"/>
</dbReference>
<keyword evidence="2" id="KW-0472">Membrane</keyword>
<evidence type="ECO:0000256" key="2">
    <source>
        <dbReference type="SAM" id="Phobius"/>
    </source>
</evidence>
<dbReference type="GO" id="GO:0004713">
    <property type="term" value="F:protein tyrosine kinase activity"/>
    <property type="evidence" value="ECO:0007669"/>
    <property type="project" value="TreeGrafter"/>
</dbReference>
<keyword evidence="2" id="KW-1133">Transmembrane helix</keyword>
<dbReference type="AlphaFoldDB" id="A0A2K1PZC7"/>
<keyword evidence="2" id="KW-0812">Transmembrane</keyword>
<dbReference type="OrthoDB" id="9795292at2"/>
<dbReference type="PANTHER" id="PTHR32309:SF13">
    <property type="entry name" value="FERRIC ENTEROBACTIN TRANSPORT PROTEIN FEPE"/>
    <property type="match status" value="1"/>
</dbReference>
<evidence type="ECO:0000313" key="3">
    <source>
        <dbReference type="EMBL" id="PNS08152.1"/>
    </source>
</evidence>
<name>A0A2K1PZC7_9GAMM</name>
<dbReference type="PANTHER" id="PTHR32309">
    <property type="entry name" value="TYROSINE-PROTEIN KINASE"/>
    <property type="match status" value="1"/>
</dbReference>
<protein>
    <submittedName>
        <fullName evidence="3">PEP-CTERM polysaccharide chain length determinant protein</fullName>
    </submittedName>
</protein>
<comment type="caution">
    <text evidence="3">The sequence shown here is derived from an EMBL/GenBank/DDBJ whole genome shotgun (WGS) entry which is preliminary data.</text>
</comment>
<feature type="transmembrane region" description="Helical" evidence="2">
    <location>
        <begin position="42"/>
        <end position="60"/>
    </location>
</feature>
<evidence type="ECO:0000313" key="4">
    <source>
        <dbReference type="Proteomes" id="UP000236220"/>
    </source>
</evidence>
<sequence>MSVPLLSGSNATVSLQMRESTTTPHELLRGVAKDFRRRPVRYAAIFTAIALLGLVVGVMLPKKYASRTTIVVEDSNIIRPLMEGRAVPTAVADRAALAKEVAFSNKVMHEILRVGGWMDAPLSPIEQDRLIEQVKNRTQIDTGEKLIQIEYSDSDPQRAYAVTKALGDQVISESLAAKARESREAFQFIDAQVNTYHDKLKQSEARLEAYRSVNPDARPGVETEVNGRIADLRHQVDTADMDLQNARSKETAIKTELGNESEVNAVQTREGQIRAQMADLMNQRAKLLLTYTDQYPDVVRINHQLDDLQAQLKNAEATRKVASTAQGGSSLESTSTINPLYGELRSKLAAARSESASINARRGTAEQLLGGAMAQNRGIAAAASALAELTRDYEVNRDLYQDLLKRRENARLSMNLDEGHRGMSFRVQEPALVPVRASGLRLMHVAIASLVVALLLPLALLLATVKFDHKLRSPEQVETLSAVPLLGVTPRYATRAGRASMLRQAAFAASLFLAVPVVYGALAIFRAGGL</sequence>
<proteinExistence type="predicted"/>
<feature type="transmembrane region" description="Helical" evidence="2">
    <location>
        <begin position="442"/>
        <end position="463"/>
    </location>
</feature>
<dbReference type="RefSeq" id="WP_129588439.1">
    <property type="nucleotide sequence ID" value="NZ_NPZB01000002.1"/>
</dbReference>
<gene>
    <name evidence="3" type="ORF">Lysil_2328</name>
</gene>
<dbReference type="InterPro" id="IPR014345">
    <property type="entry name" value="XrtA_polysacc_chain"/>
</dbReference>
<dbReference type="NCBIfam" id="TIGR03007">
    <property type="entry name" value="pepcterm_ChnLen"/>
    <property type="match status" value="1"/>
</dbReference>
<evidence type="ECO:0000256" key="1">
    <source>
        <dbReference type="SAM" id="Coils"/>
    </source>
</evidence>
<keyword evidence="4" id="KW-1185">Reference proteome</keyword>
<accession>A0A2K1PZC7</accession>
<dbReference type="GO" id="GO:0005886">
    <property type="term" value="C:plasma membrane"/>
    <property type="evidence" value="ECO:0007669"/>
    <property type="project" value="TreeGrafter"/>
</dbReference>
<dbReference type="Proteomes" id="UP000236220">
    <property type="component" value="Unassembled WGS sequence"/>
</dbReference>
<organism evidence="3 4">
    <name type="scientific">Solilutibacter silvestris</name>
    <dbReference type="NCBI Taxonomy" id="1645665"/>
    <lineage>
        <taxon>Bacteria</taxon>
        <taxon>Pseudomonadati</taxon>
        <taxon>Pseudomonadota</taxon>
        <taxon>Gammaproteobacteria</taxon>
        <taxon>Lysobacterales</taxon>
        <taxon>Lysobacteraceae</taxon>
        <taxon>Solilutibacter</taxon>
    </lineage>
</organism>
<feature type="coiled-coil region" evidence="1">
    <location>
        <begin position="298"/>
        <end position="325"/>
    </location>
</feature>
<reference evidence="3 4" key="1">
    <citation type="submission" date="2017-08" db="EMBL/GenBank/DDBJ databases">
        <title>Lysobacter sylvestris genome.</title>
        <authorList>
            <person name="Zhang D.-C."/>
            <person name="Albuquerque L."/>
            <person name="Franca L."/>
            <person name="Froufe H.J.C."/>
            <person name="Barroso C."/>
            <person name="Egas C."/>
            <person name="Da Costa M."/>
            <person name="Margesin R."/>
        </authorList>
    </citation>
    <scope>NUCLEOTIDE SEQUENCE [LARGE SCALE GENOMIC DNA]</scope>
    <source>
        <strain evidence="3 4">AM20-91</strain>
    </source>
</reference>
<dbReference type="InterPro" id="IPR050445">
    <property type="entry name" value="Bact_polysacc_biosynth/exp"/>
</dbReference>
<keyword evidence="1" id="KW-0175">Coiled coil</keyword>